<dbReference type="InterPro" id="IPR011990">
    <property type="entry name" value="TPR-like_helical_dom_sf"/>
</dbReference>
<dbReference type="InterPro" id="IPR036388">
    <property type="entry name" value="WH-like_DNA-bd_sf"/>
</dbReference>
<dbReference type="PROSITE" id="PS50043">
    <property type="entry name" value="HTH_LUXR_2"/>
    <property type="match status" value="1"/>
</dbReference>
<dbReference type="Pfam" id="PF00196">
    <property type="entry name" value="GerE"/>
    <property type="match status" value="1"/>
</dbReference>
<dbReference type="EMBL" id="JAWMAJ010000151">
    <property type="protein sequence ID" value="MDV7220968.1"/>
    <property type="molecule type" value="Genomic_DNA"/>
</dbReference>
<evidence type="ECO:0000259" key="2">
    <source>
        <dbReference type="PROSITE" id="PS50043"/>
    </source>
</evidence>
<dbReference type="SMART" id="SM00421">
    <property type="entry name" value="HTH_LUXR"/>
    <property type="match status" value="1"/>
</dbReference>
<dbReference type="InterPro" id="IPR058852">
    <property type="entry name" value="HTH_77"/>
</dbReference>
<dbReference type="SUPFAM" id="SSF48452">
    <property type="entry name" value="TPR-like"/>
    <property type="match status" value="2"/>
</dbReference>
<dbReference type="SUPFAM" id="SSF52540">
    <property type="entry name" value="P-loop containing nucleoside triphosphate hydrolases"/>
    <property type="match status" value="1"/>
</dbReference>
<keyword evidence="1" id="KW-0802">TPR repeat</keyword>
<dbReference type="PRINTS" id="PR00038">
    <property type="entry name" value="HTHLUXR"/>
</dbReference>
<gene>
    <name evidence="3" type="ORF">R5A26_34020</name>
</gene>
<name>A0ABU4FK13_9ACTN</name>
<dbReference type="PROSITE" id="PS50005">
    <property type="entry name" value="TPR"/>
    <property type="match status" value="1"/>
</dbReference>
<dbReference type="InterPro" id="IPR027417">
    <property type="entry name" value="P-loop_NTPase"/>
</dbReference>
<dbReference type="InterPro" id="IPR016032">
    <property type="entry name" value="Sig_transdc_resp-reg_C-effctor"/>
</dbReference>
<dbReference type="Pfam" id="PF25872">
    <property type="entry name" value="HTH_77"/>
    <property type="match status" value="1"/>
</dbReference>
<accession>A0ABU4FK13</accession>
<dbReference type="InterPro" id="IPR019734">
    <property type="entry name" value="TPR_rpt"/>
</dbReference>
<dbReference type="Gene3D" id="1.25.40.10">
    <property type="entry name" value="Tetratricopeptide repeat domain"/>
    <property type="match status" value="1"/>
</dbReference>
<sequence length="774" mass="85000">MTRQYTGQPVRTSSFVGRRQETAEVKRLVAAHRLVSLTGTGGVGKTRLALHAVPRLARAFADGVHIVQLAGVRDASLVPLALIEALNIRDVSGRSPVRVLIDQLQERELLLVLDNCEHLADACARLVETLLAETAAVRVLATSRHPLDVPAQHVLEVQPLATPTPGEPLPPRPALEYPALALFADRAATVLPGFSLTAANQDAVAALCRRLDGLPLAIELAAVRMRALGVQQLLERLDRRYRLLADSGDTEGREDTLPRHRTLRAAVDWSHDLCTPEEQTVWARASVFAGSFDLGAAEEVCAGPGLDRDEMVDAVAGLVDKSLLVRDGDAVHARYRMLESIRQYGLDRLREDGAHAEEAARRRVRDWCLDFVEECERRWFGPDQPELVGRLHAESDLIRSAFEFCLNTPGELRAGLKLAGHLWFFWFATGALVEGRYWLERLLAAAPEPSVARARALWALALMLLSQGNAVRAAPLVEEARELALRLGDEAEVAHTFFGRGGACLISGDYDRARAVYEEALALPPREGESMSLVGFKYVELAHVLAIQGEYDRAMALCEEFRQVCLTYGEQWVHSYLLRILAFAEWAKGDRTAARIHARECLRLKRAVGDVFGTGMTLELLAAVHARDGEGRPAAVLLGAAKRIWQDAHVALDRTPSHGPVRSEADEGARALLGDAFKSAYREGLELTSDHAVAYALGERESVARPVLDSPLTRREAEVAELIAEGLTNQQIADRLVVALRTAEGHVERILSKLGFTSRSQVAVWAEGRRATRP</sequence>
<comment type="caution">
    <text evidence="3">The sequence shown here is derived from an EMBL/GenBank/DDBJ whole genome shotgun (WGS) entry which is preliminary data.</text>
</comment>
<dbReference type="InterPro" id="IPR000792">
    <property type="entry name" value="Tscrpt_reg_LuxR_C"/>
</dbReference>
<evidence type="ECO:0000256" key="1">
    <source>
        <dbReference type="PROSITE-ProRule" id="PRU00339"/>
    </source>
</evidence>
<dbReference type="PANTHER" id="PTHR47691">
    <property type="entry name" value="REGULATOR-RELATED"/>
    <property type="match status" value="1"/>
</dbReference>
<reference evidence="3 4" key="1">
    <citation type="submission" date="2023-10" db="EMBL/GenBank/DDBJ databases">
        <title>Characterization of rhizosphere-enriched actinobacteria from wheat plants lab-grown on chernevaya soil.</title>
        <authorList>
            <person name="Tikhonova E.N."/>
            <person name="Konopkin A."/>
            <person name="Kravchenko I.K."/>
        </authorList>
    </citation>
    <scope>NUCLEOTIDE SEQUENCE [LARGE SCALE GENOMIC DNA]</scope>
    <source>
        <strain evidence="3 4">RR29</strain>
    </source>
</reference>
<keyword evidence="4" id="KW-1185">Reference proteome</keyword>
<dbReference type="RefSeq" id="WP_317774374.1">
    <property type="nucleotide sequence ID" value="NZ_JAWMAJ010000151.1"/>
</dbReference>
<dbReference type="Proteomes" id="UP001187346">
    <property type="component" value="Unassembled WGS sequence"/>
</dbReference>
<feature type="domain" description="HTH luxR-type" evidence="2">
    <location>
        <begin position="705"/>
        <end position="770"/>
    </location>
</feature>
<organism evidence="3 4">
    <name type="scientific">Streptomyces prunicolor</name>
    <dbReference type="NCBI Taxonomy" id="67348"/>
    <lineage>
        <taxon>Bacteria</taxon>
        <taxon>Bacillati</taxon>
        <taxon>Actinomycetota</taxon>
        <taxon>Actinomycetes</taxon>
        <taxon>Kitasatosporales</taxon>
        <taxon>Streptomycetaceae</taxon>
        <taxon>Streptomyces</taxon>
    </lineage>
</organism>
<feature type="repeat" description="TPR" evidence="1">
    <location>
        <begin position="494"/>
        <end position="527"/>
    </location>
</feature>
<dbReference type="SUPFAM" id="SSF46894">
    <property type="entry name" value="C-terminal effector domain of the bipartite response regulators"/>
    <property type="match status" value="1"/>
</dbReference>
<protein>
    <submittedName>
        <fullName evidence="3">LuxR C-terminal-related transcriptional regulator</fullName>
    </submittedName>
</protein>
<evidence type="ECO:0000313" key="3">
    <source>
        <dbReference type="EMBL" id="MDV7220968.1"/>
    </source>
</evidence>
<dbReference type="PANTHER" id="PTHR47691:SF3">
    <property type="entry name" value="HTH-TYPE TRANSCRIPTIONAL REGULATOR RV0890C-RELATED"/>
    <property type="match status" value="1"/>
</dbReference>
<dbReference type="Gene3D" id="3.40.50.300">
    <property type="entry name" value="P-loop containing nucleotide triphosphate hydrolases"/>
    <property type="match status" value="1"/>
</dbReference>
<evidence type="ECO:0000313" key="4">
    <source>
        <dbReference type="Proteomes" id="UP001187346"/>
    </source>
</evidence>
<dbReference type="Pfam" id="PF13424">
    <property type="entry name" value="TPR_12"/>
    <property type="match status" value="1"/>
</dbReference>
<dbReference type="PRINTS" id="PR00364">
    <property type="entry name" value="DISEASERSIST"/>
</dbReference>
<dbReference type="Gene3D" id="1.10.10.10">
    <property type="entry name" value="Winged helix-like DNA-binding domain superfamily/Winged helix DNA-binding domain"/>
    <property type="match status" value="1"/>
</dbReference>
<dbReference type="CDD" id="cd06170">
    <property type="entry name" value="LuxR_C_like"/>
    <property type="match status" value="1"/>
</dbReference>
<proteinExistence type="predicted"/>